<evidence type="ECO:0000259" key="1">
    <source>
        <dbReference type="Pfam" id="PF01979"/>
    </source>
</evidence>
<dbReference type="eggNOG" id="arCOG00692">
    <property type="taxonomic scope" value="Archaea"/>
</dbReference>
<dbReference type="InterPro" id="IPR032466">
    <property type="entry name" value="Metal_Hydrolase"/>
</dbReference>
<dbReference type="GO" id="GO:0016787">
    <property type="term" value="F:hydrolase activity"/>
    <property type="evidence" value="ECO:0007669"/>
    <property type="project" value="UniProtKB-KW"/>
</dbReference>
<feature type="domain" description="Amidohydrolase-related" evidence="1">
    <location>
        <begin position="18"/>
        <end position="82"/>
    </location>
</feature>
<protein>
    <submittedName>
        <fullName evidence="2">Cytosine deaminase related metal-dependent hydrolase</fullName>
    </submittedName>
</protein>
<gene>
    <name evidence="2" type="ORF">J07HQW2_01696</name>
</gene>
<dbReference type="HOGENOM" id="CLU_2433800_0_0_2"/>
<proteinExistence type="predicted"/>
<accession>U1NE15</accession>
<dbReference type="STRING" id="1238425.J07HQW2_01696"/>
<sequence>MTGAGVPPIGDLAERTTLVPGTDNAMLNTPSMFRETAYTAKLADISARAILEMATINDAEIANLNYGIIEPGHKSKLLVLDGESDNLVDT</sequence>
<reference evidence="2 3" key="1">
    <citation type="journal article" date="2013" name="PLoS ONE">
        <title>Assembly-driven community genomics of a hypersaline microbial ecosystem.</title>
        <authorList>
            <person name="Podell S."/>
            <person name="Ugalde J.A."/>
            <person name="Narasingarao P."/>
            <person name="Banfield J.F."/>
            <person name="Heidelberg K.B."/>
            <person name="Allen E.E."/>
        </authorList>
    </citation>
    <scope>NUCLEOTIDE SEQUENCE [LARGE SCALE GENOMIC DNA]</scope>
    <source>
        <strain evidence="3">J07HQW2</strain>
    </source>
</reference>
<evidence type="ECO:0000313" key="2">
    <source>
        <dbReference type="EMBL" id="ERG95245.1"/>
    </source>
</evidence>
<dbReference type="InterPro" id="IPR006680">
    <property type="entry name" value="Amidohydro-rel"/>
</dbReference>
<evidence type="ECO:0000313" key="3">
    <source>
        <dbReference type="Proteomes" id="UP000030710"/>
    </source>
</evidence>
<dbReference type="AlphaFoldDB" id="U1NE15"/>
<name>U1NE15_9EURY</name>
<dbReference type="SUPFAM" id="SSF51556">
    <property type="entry name" value="Metallo-dependent hydrolases"/>
    <property type="match status" value="1"/>
</dbReference>
<dbReference type="Gene3D" id="3.20.20.140">
    <property type="entry name" value="Metal-dependent hydrolases"/>
    <property type="match status" value="1"/>
</dbReference>
<keyword evidence="2" id="KW-0378">Hydrolase</keyword>
<dbReference type="EMBL" id="KE356561">
    <property type="protein sequence ID" value="ERG95245.1"/>
    <property type="molecule type" value="Genomic_DNA"/>
</dbReference>
<dbReference type="Pfam" id="PF01979">
    <property type="entry name" value="Amidohydro_1"/>
    <property type="match status" value="1"/>
</dbReference>
<dbReference type="Proteomes" id="UP000030710">
    <property type="component" value="Unassembled WGS sequence"/>
</dbReference>
<organism evidence="2 3">
    <name type="scientific">Haloquadratum walsbyi J07HQW2</name>
    <dbReference type="NCBI Taxonomy" id="1238425"/>
    <lineage>
        <taxon>Archaea</taxon>
        <taxon>Methanobacteriati</taxon>
        <taxon>Methanobacteriota</taxon>
        <taxon>Stenosarchaea group</taxon>
        <taxon>Halobacteria</taxon>
        <taxon>Halobacteriales</taxon>
        <taxon>Haloferacaceae</taxon>
        <taxon>Haloquadratum</taxon>
    </lineage>
</organism>